<dbReference type="Gene3D" id="3.30.300.20">
    <property type="match status" value="1"/>
</dbReference>
<name>A0ABX0XCX2_9BACT</name>
<sequence length="161" mass="17682">MSNKQHHYQTQLNWVGNDKNKGTKNARSYSRDHEFTPPGKQHTILGSSDPAFLGDATRYCPEDLLLQSLAACHMLWYLNICSANKIVVTAYEDQPEGVMEESPDGGGAFVSIKLRPKVTVAEESMVTKAGELHAEAHKFCFIARSVNFPVEIAGSVMAAAI</sequence>
<dbReference type="PANTHER" id="PTHR42830:SF2">
    <property type="entry name" value="OSMC_OHR FAMILY PROTEIN"/>
    <property type="match status" value="1"/>
</dbReference>
<comment type="caution">
    <text evidence="2">The sequence shown here is derived from an EMBL/GenBank/DDBJ whole genome shotgun (WGS) entry which is preliminary data.</text>
</comment>
<dbReference type="SUPFAM" id="SSF82784">
    <property type="entry name" value="OsmC-like"/>
    <property type="match status" value="1"/>
</dbReference>
<evidence type="ECO:0000313" key="3">
    <source>
        <dbReference type="Proteomes" id="UP000770785"/>
    </source>
</evidence>
<accession>A0ABX0XCX2</accession>
<dbReference type="RefSeq" id="WP_168037543.1">
    <property type="nucleotide sequence ID" value="NZ_JAATJH010000003.1"/>
</dbReference>
<reference evidence="2 3" key="1">
    <citation type="submission" date="2020-03" db="EMBL/GenBank/DDBJ databases">
        <title>Genomic Encyclopedia of Type Strains, Phase IV (KMG-IV): sequencing the most valuable type-strain genomes for metagenomic binning, comparative biology and taxonomic classification.</title>
        <authorList>
            <person name="Goeker M."/>
        </authorList>
    </citation>
    <scope>NUCLEOTIDE SEQUENCE [LARGE SCALE GENOMIC DNA]</scope>
    <source>
        <strain evidence="2 3">DSM 105096</strain>
    </source>
</reference>
<dbReference type="InterPro" id="IPR015946">
    <property type="entry name" value="KH_dom-like_a/b"/>
</dbReference>
<feature type="region of interest" description="Disordered" evidence="1">
    <location>
        <begin position="1"/>
        <end position="41"/>
    </location>
</feature>
<dbReference type="PANTHER" id="PTHR42830">
    <property type="entry name" value="OSMOTICALLY INDUCIBLE FAMILY PROTEIN"/>
    <property type="match status" value="1"/>
</dbReference>
<dbReference type="InterPro" id="IPR003718">
    <property type="entry name" value="OsmC/Ohr_fam"/>
</dbReference>
<proteinExistence type="predicted"/>
<evidence type="ECO:0000256" key="1">
    <source>
        <dbReference type="SAM" id="MobiDB-lite"/>
    </source>
</evidence>
<dbReference type="InterPro" id="IPR036102">
    <property type="entry name" value="OsmC/Ohrsf"/>
</dbReference>
<dbReference type="Proteomes" id="UP000770785">
    <property type="component" value="Unassembled WGS sequence"/>
</dbReference>
<protein>
    <submittedName>
        <fullName evidence="2">Organic hydroperoxide reductase OsmC/OhrA</fullName>
    </submittedName>
</protein>
<dbReference type="InterPro" id="IPR052707">
    <property type="entry name" value="OsmC_Ohr_Peroxiredoxin"/>
</dbReference>
<keyword evidence="3" id="KW-1185">Reference proteome</keyword>
<dbReference type="EMBL" id="JAATJH010000003">
    <property type="protein sequence ID" value="NJC26781.1"/>
    <property type="molecule type" value="Genomic_DNA"/>
</dbReference>
<dbReference type="Pfam" id="PF02566">
    <property type="entry name" value="OsmC"/>
    <property type="match status" value="1"/>
</dbReference>
<organism evidence="2 3">
    <name type="scientific">Neolewinella antarctica</name>
    <dbReference type="NCBI Taxonomy" id="442734"/>
    <lineage>
        <taxon>Bacteria</taxon>
        <taxon>Pseudomonadati</taxon>
        <taxon>Bacteroidota</taxon>
        <taxon>Saprospiria</taxon>
        <taxon>Saprospirales</taxon>
        <taxon>Lewinellaceae</taxon>
        <taxon>Neolewinella</taxon>
    </lineage>
</organism>
<evidence type="ECO:0000313" key="2">
    <source>
        <dbReference type="EMBL" id="NJC26781.1"/>
    </source>
</evidence>
<gene>
    <name evidence="2" type="ORF">GGR27_002291</name>
</gene>